<dbReference type="InterPro" id="IPR043136">
    <property type="entry name" value="B30.2/SPRY_sf"/>
</dbReference>
<proteinExistence type="predicted"/>
<accession>A0A813UJE2</accession>
<dbReference type="Proteomes" id="UP000663828">
    <property type="component" value="Unassembled WGS sequence"/>
</dbReference>
<name>A0A813UJE2_ADIRI</name>
<evidence type="ECO:0008006" key="3">
    <source>
        <dbReference type="Google" id="ProtNLM"/>
    </source>
</evidence>
<keyword evidence="2" id="KW-1185">Reference proteome</keyword>
<dbReference type="EMBL" id="CAJNOR010000177">
    <property type="protein sequence ID" value="CAF0828506.1"/>
    <property type="molecule type" value="Genomic_DNA"/>
</dbReference>
<evidence type="ECO:0000313" key="1">
    <source>
        <dbReference type="EMBL" id="CAF0828506.1"/>
    </source>
</evidence>
<gene>
    <name evidence="1" type="ORF">XAT740_LOCUS4335</name>
</gene>
<dbReference type="AlphaFoldDB" id="A0A813UJE2"/>
<sequence length="400" mass="46505">MDCMKRNKDTKINLHGDNPLIDVNDKISTSFVFMTSSTTKISCATCHQCIGQFKCEGCQQIFCMKHVIEHRQMLNKQFDDIILQHDTLTQSTHRNSYEPRATLTYIDHWEQRSIDKIRQVAQEARREVQQMTNSQNEQIITQDLQNFTKQIKHARENEDFFETDLQTWTFLLNELKQKINTMTSPIINIEEDQTKPLIYHIRMTSSSADTNNNEYHRSDSTSDTPYTSICNDRFEYCYGNATIDQNGLLVTNGNESFFGTEVRGRMEYSTGKHSLHFRIENNPSKILIFIGIISKTAKMGGNLFIPSSVYGWGDYNDYFIVGQRQKVDSDVLFSYTREKDVIELVLDCSKHQLCYKNERLQKKQKLDIDINKCPFPWQLYISLGGQGDQISLLRSTTNTH</sequence>
<reference evidence="1" key="1">
    <citation type="submission" date="2021-02" db="EMBL/GenBank/DDBJ databases">
        <authorList>
            <person name="Nowell W R."/>
        </authorList>
    </citation>
    <scope>NUCLEOTIDE SEQUENCE</scope>
</reference>
<evidence type="ECO:0000313" key="2">
    <source>
        <dbReference type="Proteomes" id="UP000663828"/>
    </source>
</evidence>
<comment type="caution">
    <text evidence="1">The sequence shown here is derived from an EMBL/GenBank/DDBJ whole genome shotgun (WGS) entry which is preliminary data.</text>
</comment>
<protein>
    <recommendedName>
        <fullName evidence="3">B box-type domain-containing protein</fullName>
    </recommendedName>
</protein>
<organism evidence="1 2">
    <name type="scientific">Adineta ricciae</name>
    <name type="common">Rotifer</name>
    <dbReference type="NCBI Taxonomy" id="249248"/>
    <lineage>
        <taxon>Eukaryota</taxon>
        <taxon>Metazoa</taxon>
        <taxon>Spiralia</taxon>
        <taxon>Gnathifera</taxon>
        <taxon>Rotifera</taxon>
        <taxon>Eurotatoria</taxon>
        <taxon>Bdelloidea</taxon>
        <taxon>Adinetida</taxon>
        <taxon>Adinetidae</taxon>
        <taxon>Adineta</taxon>
    </lineage>
</organism>
<dbReference type="Gene3D" id="2.60.120.920">
    <property type="match status" value="1"/>
</dbReference>